<dbReference type="InterPro" id="IPR011705">
    <property type="entry name" value="BACK"/>
</dbReference>
<feature type="domain" description="BACK" evidence="1">
    <location>
        <begin position="84"/>
        <end position="125"/>
    </location>
</feature>
<dbReference type="Pfam" id="PF07707">
    <property type="entry name" value="BACK"/>
    <property type="match status" value="1"/>
</dbReference>
<evidence type="ECO:0000313" key="3">
    <source>
        <dbReference type="Proteomes" id="UP000266861"/>
    </source>
</evidence>
<dbReference type="Proteomes" id="UP000266861">
    <property type="component" value="Unassembled WGS sequence"/>
</dbReference>
<dbReference type="EMBL" id="PQFF01000038">
    <property type="protein sequence ID" value="RHZ87179.1"/>
    <property type="molecule type" value="Genomic_DNA"/>
</dbReference>
<keyword evidence="3" id="KW-1185">Reference proteome</keyword>
<sequence length="194" mass="22512">MTRTVDDRYDGVLTIGHTLTEQNAFAFKNNMTIPKQSIWIRTKVIPSTAKVLSIYASSNPKYTYGGIVNMKDADTKTIYELMHPNLIFGSEDFVSLPESALVSILKRDNLKVDESNIWDYIIKWGIAQIPDLPIELKKWSDDNFLTLKITLQQCLPHIRYFHISNALFSIFRRLPCVVYIFYIEKPSYIHFLLD</sequence>
<dbReference type="Gene3D" id="1.25.40.420">
    <property type="match status" value="1"/>
</dbReference>
<dbReference type="AlphaFoldDB" id="A0A397JFR2"/>
<evidence type="ECO:0000313" key="2">
    <source>
        <dbReference type="EMBL" id="RHZ87179.1"/>
    </source>
</evidence>
<dbReference type="OrthoDB" id="2434560at2759"/>
<protein>
    <recommendedName>
        <fullName evidence="1">BACK domain-containing protein</fullName>
    </recommendedName>
</protein>
<evidence type="ECO:0000259" key="1">
    <source>
        <dbReference type="Pfam" id="PF07707"/>
    </source>
</evidence>
<gene>
    <name evidence="2" type="ORF">Glove_40g86</name>
</gene>
<accession>A0A397JFR2</accession>
<organism evidence="2 3">
    <name type="scientific">Diversispora epigaea</name>
    <dbReference type="NCBI Taxonomy" id="1348612"/>
    <lineage>
        <taxon>Eukaryota</taxon>
        <taxon>Fungi</taxon>
        <taxon>Fungi incertae sedis</taxon>
        <taxon>Mucoromycota</taxon>
        <taxon>Glomeromycotina</taxon>
        <taxon>Glomeromycetes</taxon>
        <taxon>Diversisporales</taxon>
        <taxon>Diversisporaceae</taxon>
        <taxon>Diversispora</taxon>
    </lineage>
</organism>
<proteinExistence type="predicted"/>
<reference evidence="2 3" key="1">
    <citation type="submission" date="2018-08" db="EMBL/GenBank/DDBJ databases">
        <title>Genome and evolution of the arbuscular mycorrhizal fungus Diversispora epigaea (formerly Glomus versiforme) and its bacterial endosymbionts.</title>
        <authorList>
            <person name="Sun X."/>
            <person name="Fei Z."/>
            <person name="Harrison M."/>
        </authorList>
    </citation>
    <scope>NUCLEOTIDE SEQUENCE [LARGE SCALE GENOMIC DNA]</scope>
    <source>
        <strain evidence="2 3">IT104</strain>
    </source>
</reference>
<name>A0A397JFR2_9GLOM</name>
<comment type="caution">
    <text evidence="2">The sequence shown here is derived from an EMBL/GenBank/DDBJ whole genome shotgun (WGS) entry which is preliminary data.</text>
</comment>